<gene>
    <name evidence="1" type="ORF">ACFPN9_29235</name>
</gene>
<proteinExistence type="predicted"/>
<reference evidence="2" key="1">
    <citation type="journal article" date="2019" name="Int. J. Syst. Evol. Microbiol.">
        <title>The Global Catalogue of Microorganisms (GCM) 10K type strain sequencing project: providing services to taxonomists for standard genome sequencing and annotation.</title>
        <authorList>
            <consortium name="The Broad Institute Genomics Platform"/>
            <consortium name="The Broad Institute Genome Sequencing Center for Infectious Disease"/>
            <person name="Wu L."/>
            <person name="Ma J."/>
        </authorList>
    </citation>
    <scope>NUCLEOTIDE SEQUENCE [LARGE SCALE GENOMIC DNA]</scope>
    <source>
        <strain evidence="2">CCUG 43117</strain>
    </source>
</reference>
<name>A0ABW0PCQ2_9HYPH</name>
<dbReference type="EMBL" id="JBHSLU010000161">
    <property type="protein sequence ID" value="MFC5509302.1"/>
    <property type="molecule type" value="Genomic_DNA"/>
</dbReference>
<evidence type="ECO:0008006" key="3">
    <source>
        <dbReference type="Google" id="ProtNLM"/>
    </source>
</evidence>
<sequence length="106" mass="12198">MRFEYDRIDAARFRRELAVLNMQPGAFARIFGVNLNVVKRWTRGEQDIPPWVRTVTAMMIDDAGMIVVARRAAATAIKLDKLHPERGEYPYHARRELPTDLEAGDD</sequence>
<evidence type="ECO:0000313" key="2">
    <source>
        <dbReference type="Proteomes" id="UP001596060"/>
    </source>
</evidence>
<accession>A0ABW0PCQ2</accession>
<protein>
    <recommendedName>
        <fullName evidence="3">Transcriptional regulator</fullName>
    </recommendedName>
</protein>
<comment type="caution">
    <text evidence="1">The sequence shown here is derived from an EMBL/GenBank/DDBJ whole genome shotgun (WGS) entry which is preliminary data.</text>
</comment>
<dbReference type="Proteomes" id="UP001596060">
    <property type="component" value="Unassembled WGS sequence"/>
</dbReference>
<keyword evidence="2" id="KW-1185">Reference proteome</keyword>
<dbReference type="RefSeq" id="WP_377818057.1">
    <property type="nucleotide sequence ID" value="NZ_JBHSLU010000161.1"/>
</dbReference>
<evidence type="ECO:0000313" key="1">
    <source>
        <dbReference type="EMBL" id="MFC5509302.1"/>
    </source>
</evidence>
<organism evidence="1 2">
    <name type="scientific">Bosea massiliensis</name>
    <dbReference type="NCBI Taxonomy" id="151419"/>
    <lineage>
        <taxon>Bacteria</taxon>
        <taxon>Pseudomonadati</taxon>
        <taxon>Pseudomonadota</taxon>
        <taxon>Alphaproteobacteria</taxon>
        <taxon>Hyphomicrobiales</taxon>
        <taxon>Boseaceae</taxon>
        <taxon>Bosea</taxon>
    </lineage>
</organism>